<evidence type="ECO:0000256" key="1">
    <source>
        <dbReference type="ARBA" id="ARBA00006484"/>
    </source>
</evidence>
<dbReference type="CDD" id="cd05233">
    <property type="entry name" value="SDR_c"/>
    <property type="match status" value="1"/>
</dbReference>
<dbReference type="Gene3D" id="3.40.50.720">
    <property type="entry name" value="NAD(P)-binding Rossmann-like Domain"/>
    <property type="match status" value="1"/>
</dbReference>
<comment type="caution">
    <text evidence="2">The sequence shown here is derived from an EMBL/GenBank/DDBJ whole genome shotgun (WGS) entry which is preliminary data.</text>
</comment>
<dbReference type="AlphaFoldDB" id="A0A8H5TME6"/>
<accession>A0A8H5TME6</accession>
<dbReference type="InterPro" id="IPR002347">
    <property type="entry name" value="SDR_fam"/>
</dbReference>
<name>A0A8H5TME6_FUSHE</name>
<evidence type="ECO:0000313" key="3">
    <source>
        <dbReference type="Proteomes" id="UP000567885"/>
    </source>
</evidence>
<dbReference type="PRINTS" id="PR00081">
    <property type="entry name" value="GDHRDH"/>
</dbReference>
<dbReference type="EMBL" id="JAAGWQ010000059">
    <property type="protein sequence ID" value="KAF5672546.1"/>
    <property type="molecule type" value="Genomic_DNA"/>
</dbReference>
<dbReference type="PANTHER" id="PTHR43943:SF2">
    <property type="entry name" value="DEHYDROGENASE_REDUCTASE 4"/>
    <property type="match status" value="1"/>
</dbReference>
<dbReference type="OrthoDB" id="1933717at2759"/>
<evidence type="ECO:0000313" key="2">
    <source>
        <dbReference type="EMBL" id="KAF5672546.1"/>
    </source>
</evidence>
<dbReference type="PANTHER" id="PTHR43943">
    <property type="entry name" value="DEHYDROGENASE/REDUCTASE (SDR FAMILY) MEMBER 4"/>
    <property type="match status" value="1"/>
</dbReference>
<dbReference type="SUPFAM" id="SSF51735">
    <property type="entry name" value="NAD(P)-binding Rossmann-fold domains"/>
    <property type="match status" value="1"/>
</dbReference>
<dbReference type="InterPro" id="IPR036291">
    <property type="entry name" value="NAD(P)-bd_dom_sf"/>
</dbReference>
<proteinExistence type="inferred from homology"/>
<comment type="similarity">
    <text evidence="1">Belongs to the short-chain dehydrogenases/reductases (SDR) family.</text>
</comment>
<sequence length="288" mass="31782">MTNNAEQPAFVYKPIPLTKRLHAKAYEAIQPSQPNLSQSGRTILVTAGSAGIGYSIAKSFGLAKADRVIITGRTQEKVDEALHNLQKEVDISITRFEGMICEMSDSDTIDVMFDKLNADDVHVDVLVLNHALNIAGKISDQGWEKTWDQFIPQSPKKHYVVNISSAAIHMPDSPIDLYSYSLTKAAGTLLLQKLAEERNPADTQIISFHPGAVCTDQVREKGLTETSMNWDDVNLPGAFAVWCASEEATFLHGRFVWTAWDVDELKSGPVRETLDSDGNFLRIGVHGL</sequence>
<organism evidence="2 3">
    <name type="scientific">Fusarium heterosporum</name>
    <dbReference type="NCBI Taxonomy" id="42747"/>
    <lineage>
        <taxon>Eukaryota</taxon>
        <taxon>Fungi</taxon>
        <taxon>Dikarya</taxon>
        <taxon>Ascomycota</taxon>
        <taxon>Pezizomycotina</taxon>
        <taxon>Sordariomycetes</taxon>
        <taxon>Hypocreomycetidae</taxon>
        <taxon>Hypocreales</taxon>
        <taxon>Nectriaceae</taxon>
        <taxon>Fusarium</taxon>
        <taxon>Fusarium heterosporum species complex</taxon>
    </lineage>
</organism>
<gene>
    <name evidence="2" type="ORF">FHETE_3680</name>
</gene>
<dbReference type="Pfam" id="PF00106">
    <property type="entry name" value="adh_short"/>
    <property type="match status" value="1"/>
</dbReference>
<keyword evidence="3" id="KW-1185">Reference proteome</keyword>
<reference evidence="2 3" key="1">
    <citation type="submission" date="2020-05" db="EMBL/GenBank/DDBJ databases">
        <title>Identification and distribution of gene clusters putatively required for synthesis of sphingolipid metabolism inhibitors in phylogenetically diverse species of the filamentous fungus Fusarium.</title>
        <authorList>
            <person name="Kim H.-S."/>
            <person name="Busman M."/>
            <person name="Brown D.W."/>
            <person name="Divon H."/>
            <person name="Uhlig S."/>
            <person name="Proctor R.H."/>
        </authorList>
    </citation>
    <scope>NUCLEOTIDE SEQUENCE [LARGE SCALE GENOMIC DNA]</scope>
    <source>
        <strain evidence="2 3">NRRL 20693</strain>
    </source>
</reference>
<protein>
    <submittedName>
        <fullName evidence="2">Short-chain alcohol dehydrogenase/reductase</fullName>
    </submittedName>
</protein>
<dbReference type="Proteomes" id="UP000567885">
    <property type="component" value="Unassembled WGS sequence"/>
</dbReference>